<evidence type="ECO:0000256" key="10">
    <source>
        <dbReference type="PROSITE-ProRule" id="PRU10141"/>
    </source>
</evidence>
<dbReference type="InterPro" id="IPR000719">
    <property type="entry name" value="Prot_kinase_dom"/>
</dbReference>
<keyword evidence="7 10" id="KW-0067">ATP-binding</keyword>
<evidence type="ECO:0000256" key="8">
    <source>
        <dbReference type="ARBA" id="ARBA00047899"/>
    </source>
</evidence>
<evidence type="ECO:0000259" key="12">
    <source>
        <dbReference type="PROSITE" id="PS50011"/>
    </source>
</evidence>
<dbReference type="PROSITE" id="PS00107">
    <property type="entry name" value="PROTEIN_KINASE_ATP"/>
    <property type="match status" value="1"/>
</dbReference>
<dbReference type="GO" id="GO:0004674">
    <property type="term" value="F:protein serine/threonine kinase activity"/>
    <property type="evidence" value="ECO:0007669"/>
    <property type="project" value="UniProtKB-KW"/>
</dbReference>
<dbReference type="Proteomes" id="UP000179807">
    <property type="component" value="Unassembled WGS sequence"/>
</dbReference>
<dbReference type="InterPro" id="IPR011009">
    <property type="entry name" value="Kinase-like_dom_sf"/>
</dbReference>
<evidence type="ECO:0000256" key="11">
    <source>
        <dbReference type="RuleBase" id="RU000304"/>
    </source>
</evidence>
<dbReference type="CDD" id="cd05122">
    <property type="entry name" value="PKc_STE"/>
    <property type="match status" value="1"/>
</dbReference>
<dbReference type="PANTHER" id="PTHR48012:SF10">
    <property type="entry name" value="FI20177P1"/>
    <property type="match status" value="1"/>
</dbReference>
<organism evidence="13 14">
    <name type="scientific">Tritrichomonas foetus</name>
    <dbReference type="NCBI Taxonomy" id="1144522"/>
    <lineage>
        <taxon>Eukaryota</taxon>
        <taxon>Metamonada</taxon>
        <taxon>Parabasalia</taxon>
        <taxon>Tritrichomonadida</taxon>
        <taxon>Tritrichomonadidae</taxon>
        <taxon>Tritrichomonas</taxon>
    </lineage>
</organism>
<dbReference type="GeneID" id="94829963"/>
<evidence type="ECO:0000256" key="9">
    <source>
        <dbReference type="ARBA" id="ARBA00048679"/>
    </source>
</evidence>
<dbReference type="OrthoDB" id="8693905at2759"/>
<proteinExistence type="inferred from homology"/>
<comment type="catalytic activity">
    <reaction evidence="8">
        <text>L-threonyl-[protein] + ATP = O-phospho-L-threonyl-[protein] + ADP + H(+)</text>
        <dbReference type="Rhea" id="RHEA:46608"/>
        <dbReference type="Rhea" id="RHEA-COMP:11060"/>
        <dbReference type="Rhea" id="RHEA-COMP:11605"/>
        <dbReference type="ChEBI" id="CHEBI:15378"/>
        <dbReference type="ChEBI" id="CHEBI:30013"/>
        <dbReference type="ChEBI" id="CHEBI:30616"/>
        <dbReference type="ChEBI" id="CHEBI:61977"/>
        <dbReference type="ChEBI" id="CHEBI:456216"/>
        <dbReference type="EC" id="2.7.11.1"/>
    </reaction>
</comment>
<accession>A0A1J4JD51</accession>
<evidence type="ECO:0000256" key="2">
    <source>
        <dbReference type="ARBA" id="ARBA00012513"/>
    </source>
</evidence>
<dbReference type="Pfam" id="PF00069">
    <property type="entry name" value="Pkinase"/>
    <property type="match status" value="1"/>
</dbReference>
<dbReference type="PANTHER" id="PTHR48012">
    <property type="entry name" value="STERILE20-LIKE KINASE, ISOFORM B-RELATED"/>
    <property type="match status" value="1"/>
</dbReference>
<dbReference type="RefSeq" id="XP_068349336.1">
    <property type="nucleotide sequence ID" value="XM_068495259.1"/>
</dbReference>
<dbReference type="PROSITE" id="PS00108">
    <property type="entry name" value="PROTEIN_KINASE_ST"/>
    <property type="match status" value="1"/>
</dbReference>
<gene>
    <name evidence="13" type="ORF">TRFO_10138</name>
</gene>
<dbReference type="VEuPathDB" id="TrichDB:TRFO_10138"/>
<dbReference type="EC" id="2.7.11.1" evidence="2"/>
<keyword evidence="5 10" id="KW-0547">Nucleotide-binding</keyword>
<dbReference type="InterPro" id="IPR050629">
    <property type="entry name" value="STE20/SPS1-PAK"/>
</dbReference>
<protein>
    <recommendedName>
        <fullName evidence="2">non-specific serine/threonine protein kinase</fullName>
        <ecNumber evidence="2">2.7.11.1</ecNumber>
    </recommendedName>
</protein>
<dbReference type="EMBL" id="MLAK01001193">
    <property type="protein sequence ID" value="OHS96199.1"/>
    <property type="molecule type" value="Genomic_DNA"/>
</dbReference>
<comment type="similarity">
    <text evidence="1">Belongs to the protein kinase superfamily. STE Ser/Thr protein kinase family. STE20 subfamily.</text>
</comment>
<evidence type="ECO:0000256" key="4">
    <source>
        <dbReference type="ARBA" id="ARBA00022679"/>
    </source>
</evidence>
<keyword evidence="14" id="KW-1185">Reference proteome</keyword>
<dbReference type="AlphaFoldDB" id="A0A1J4JD51"/>
<evidence type="ECO:0000313" key="13">
    <source>
        <dbReference type="EMBL" id="OHS96199.1"/>
    </source>
</evidence>
<dbReference type="SUPFAM" id="SSF56112">
    <property type="entry name" value="Protein kinase-like (PK-like)"/>
    <property type="match status" value="1"/>
</dbReference>
<evidence type="ECO:0000256" key="6">
    <source>
        <dbReference type="ARBA" id="ARBA00022777"/>
    </source>
</evidence>
<evidence type="ECO:0000256" key="5">
    <source>
        <dbReference type="ARBA" id="ARBA00022741"/>
    </source>
</evidence>
<dbReference type="PROSITE" id="PS50011">
    <property type="entry name" value="PROTEIN_KINASE_DOM"/>
    <property type="match status" value="1"/>
</dbReference>
<keyword evidence="4" id="KW-0808">Transferase</keyword>
<evidence type="ECO:0000256" key="1">
    <source>
        <dbReference type="ARBA" id="ARBA00008874"/>
    </source>
</evidence>
<dbReference type="InterPro" id="IPR017441">
    <property type="entry name" value="Protein_kinase_ATP_BS"/>
</dbReference>
<dbReference type="FunFam" id="1.10.510.10:FF:001091">
    <property type="entry name" value="STE family protein kinase"/>
    <property type="match status" value="1"/>
</dbReference>
<keyword evidence="3 11" id="KW-0723">Serine/threonine-protein kinase</keyword>
<dbReference type="InterPro" id="IPR008271">
    <property type="entry name" value="Ser/Thr_kinase_AS"/>
</dbReference>
<feature type="binding site" evidence="10">
    <location>
        <position position="85"/>
    </location>
    <ligand>
        <name>ATP</name>
        <dbReference type="ChEBI" id="CHEBI:30616"/>
    </ligand>
</feature>
<sequence>MGNLVQSSNFYINIMKIFHKKKKLKITNPLAVEHVLHVDNDLQWEFDPRIPSETIFRKIKEIGEGGFGTVIQLIHLPSSTLLAGKSINPELYNSKNKDLLDREVNMMRQIMSDYTIHYYGSIMFQGRMTILMEFCKLGSFRDLIDFREKVLSERQIAIVLHDLLHALQVLHEKYHIVHRDIKAANILLTADGTCRVTDFGVSRQFHDGTLTFSTQSMVGTPYWMAPEIINEEKYSYPADIWSMAATAVELAEGAPPYCEYPGTRAMVLIGTCGFPGFRFEQRFSPGFVEFVTCCANTNPSARPSIEALLLHPFIKQVETFDRMKIMEPLLKTQIDFEKLILSNRCSTTSEDEDSEEFERMTKTNILTAVKSLRH</sequence>
<keyword evidence="6 13" id="KW-0418">Kinase</keyword>
<name>A0A1J4JD51_9EUKA</name>
<dbReference type="GO" id="GO:0005524">
    <property type="term" value="F:ATP binding"/>
    <property type="evidence" value="ECO:0007669"/>
    <property type="project" value="UniProtKB-UniRule"/>
</dbReference>
<evidence type="ECO:0000313" key="14">
    <source>
        <dbReference type="Proteomes" id="UP000179807"/>
    </source>
</evidence>
<dbReference type="Gene3D" id="1.10.510.10">
    <property type="entry name" value="Transferase(Phosphotransferase) domain 1"/>
    <property type="match status" value="1"/>
</dbReference>
<feature type="domain" description="Protein kinase" evidence="12">
    <location>
        <begin position="56"/>
        <end position="314"/>
    </location>
</feature>
<reference evidence="13" key="1">
    <citation type="submission" date="2016-10" db="EMBL/GenBank/DDBJ databases">
        <authorList>
            <person name="Benchimol M."/>
            <person name="Almeida L.G."/>
            <person name="Vasconcelos A.T."/>
            <person name="Perreira-Neves A."/>
            <person name="Rosa I.A."/>
            <person name="Tasca T."/>
            <person name="Bogo M.R."/>
            <person name="de Souza W."/>
        </authorList>
    </citation>
    <scope>NUCLEOTIDE SEQUENCE [LARGE SCALE GENOMIC DNA]</scope>
    <source>
        <strain evidence="13">K</strain>
    </source>
</reference>
<comment type="caution">
    <text evidence="13">The sequence shown here is derived from an EMBL/GenBank/DDBJ whole genome shotgun (WGS) entry which is preliminary data.</text>
</comment>
<dbReference type="GO" id="GO:0005737">
    <property type="term" value="C:cytoplasm"/>
    <property type="evidence" value="ECO:0007669"/>
    <property type="project" value="TreeGrafter"/>
</dbReference>
<evidence type="ECO:0000256" key="7">
    <source>
        <dbReference type="ARBA" id="ARBA00022840"/>
    </source>
</evidence>
<comment type="catalytic activity">
    <reaction evidence="9">
        <text>L-seryl-[protein] + ATP = O-phospho-L-seryl-[protein] + ADP + H(+)</text>
        <dbReference type="Rhea" id="RHEA:17989"/>
        <dbReference type="Rhea" id="RHEA-COMP:9863"/>
        <dbReference type="Rhea" id="RHEA-COMP:11604"/>
        <dbReference type="ChEBI" id="CHEBI:15378"/>
        <dbReference type="ChEBI" id="CHEBI:29999"/>
        <dbReference type="ChEBI" id="CHEBI:30616"/>
        <dbReference type="ChEBI" id="CHEBI:83421"/>
        <dbReference type="ChEBI" id="CHEBI:456216"/>
        <dbReference type="EC" id="2.7.11.1"/>
    </reaction>
</comment>
<evidence type="ECO:0000256" key="3">
    <source>
        <dbReference type="ARBA" id="ARBA00022527"/>
    </source>
</evidence>
<dbReference type="SMART" id="SM00220">
    <property type="entry name" value="S_TKc"/>
    <property type="match status" value="1"/>
</dbReference>